<gene>
    <name evidence="1" type="ORF">F383_18159</name>
</gene>
<evidence type="ECO:0000313" key="2">
    <source>
        <dbReference type="Proteomes" id="UP000032142"/>
    </source>
</evidence>
<name>A0A0B0NGB9_GOSAR</name>
<keyword evidence="2" id="KW-1185">Reference proteome</keyword>
<accession>A0A0B0NGB9</accession>
<reference evidence="2" key="1">
    <citation type="submission" date="2014-09" db="EMBL/GenBank/DDBJ databases">
        <authorList>
            <person name="Mudge J."/>
            <person name="Ramaraj T."/>
            <person name="Lindquist I.E."/>
            <person name="Bharti A.K."/>
            <person name="Sundararajan A."/>
            <person name="Cameron C.T."/>
            <person name="Woodward J.E."/>
            <person name="May G.D."/>
            <person name="Brubaker C."/>
            <person name="Broadhvest J."/>
            <person name="Wilkins T.A."/>
        </authorList>
    </citation>
    <scope>NUCLEOTIDE SEQUENCE</scope>
    <source>
        <strain evidence="2">cv. AKA8401</strain>
    </source>
</reference>
<dbReference type="Proteomes" id="UP000032142">
    <property type="component" value="Unassembled WGS sequence"/>
</dbReference>
<dbReference type="EMBL" id="KN396604">
    <property type="protein sequence ID" value="KHG11875.1"/>
    <property type="molecule type" value="Genomic_DNA"/>
</dbReference>
<organism evidence="1 2">
    <name type="scientific">Gossypium arboreum</name>
    <name type="common">Tree cotton</name>
    <name type="synonym">Gossypium nanking</name>
    <dbReference type="NCBI Taxonomy" id="29729"/>
    <lineage>
        <taxon>Eukaryota</taxon>
        <taxon>Viridiplantae</taxon>
        <taxon>Streptophyta</taxon>
        <taxon>Embryophyta</taxon>
        <taxon>Tracheophyta</taxon>
        <taxon>Spermatophyta</taxon>
        <taxon>Magnoliopsida</taxon>
        <taxon>eudicotyledons</taxon>
        <taxon>Gunneridae</taxon>
        <taxon>Pentapetalae</taxon>
        <taxon>rosids</taxon>
        <taxon>malvids</taxon>
        <taxon>Malvales</taxon>
        <taxon>Malvaceae</taxon>
        <taxon>Malvoideae</taxon>
        <taxon>Gossypium</taxon>
    </lineage>
</organism>
<evidence type="ECO:0000313" key="1">
    <source>
        <dbReference type="EMBL" id="KHG11875.1"/>
    </source>
</evidence>
<proteinExistence type="predicted"/>
<sequence length="8" mass="902">MHISSTNL</sequence>
<protein>
    <submittedName>
        <fullName evidence="1">Uncharacterized protein</fullName>
    </submittedName>
</protein>